<organism evidence="1">
    <name type="scientific">marine sediment metagenome</name>
    <dbReference type="NCBI Taxonomy" id="412755"/>
    <lineage>
        <taxon>unclassified sequences</taxon>
        <taxon>metagenomes</taxon>
        <taxon>ecological metagenomes</taxon>
    </lineage>
</organism>
<dbReference type="AlphaFoldDB" id="A0A0F8Z5B5"/>
<dbReference type="EMBL" id="LAZR01065576">
    <property type="protein sequence ID" value="KKK55276.1"/>
    <property type="molecule type" value="Genomic_DNA"/>
</dbReference>
<protein>
    <submittedName>
        <fullName evidence="1">Uncharacterized protein</fullName>
    </submittedName>
</protein>
<sequence length="53" mass="6040">MDEDIRTPIAKEIDRLRKAPSKAEYTSEQLDILFKALIGLNSIQDKIINPEVV</sequence>
<evidence type="ECO:0000313" key="1">
    <source>
        <dbReference type="EMBL" id="KKK55276.1"/>
    </source>
</evidence>
<accession>A0A0F8Z5B5</accession>
<gene>
    <name evidence="1" type="ORF">LCGC14_3076180</name>
</gene>
<reference evidence="1" key="1">
    <citation type="journal article" date="2015" name="Nature">
        <title>Complex archaea that bridge the gap between prokaryotes and eukaryotes.</title>
        <authorList>
            <person name="Spang A."/>
            <person name="Saw J.H."/>
            <person name="Jorgensen S.L."/>
            <person name="Zaremba-Niedzwiedzka K."/>
            <person name="Martijn J."/>
            <person name="Lind A.E."/>
            <person name="van Eijk R."/>
            <person name="Schleper C."/>
            <person name="Guy L."/>
            <person name="Ettema T.J."/>
        </authorList>
    </citation>
    <scope>NUCLEOTIDE SEQUENCE</scope>
</reference>
<comment type="caution">
    <text evidence="1">The sequence shown here is derived from an EMBL/GenBank/DDBJ whole genome shotgun (WGS) entry which is preliminary data.</text>
</comment>
<proteinExistence type="predicted"/>
<name>A0A0F8Z5B5_9ZZZZ</name>